<dbReference type="RefSeq" id="WP_173086167.1">
    <property type="nucleotide sequence ID" value="NZ_BLTE01000015.1"/>
</dbReference>
<dbReference type="NCBIfam" id="TIGR01549">
    <property type="entry name" value="HAD-SF-IA-v1"/>
    <property type="match status" value="1"/>
</dbReference>
<keyword evidence="2" id="KW-0479">Metal-binding</keyword>
<dbReference type="AlphaFoldDB" id="A0A6V8LS46"/>
<name>A0A6V8LS46_9BACT</name>
<dbReference type="InterPro" id="IPR023214">
    <property type="entry name" value="HAD_sf"/>
</dbReference>
<gene>
    <name evidence="5" type="primary">yjjG</name>
    <name evidence="5" type="ORF">NNJEOMEG_03152</name>
</gene>
<dbReference type="NCBIfam" id="TIGR01509">
    <property type="entry name" value="HAD-SF-IA-v3"/>
    <property type="match status" value="1"/>
</dbReference>
<evidence type="ECO:0000256" key="4">
    <source>
        <dbReference type="ARBA" id="ARBA00022842"/>
    </source>
</evidence>
<dbReference type="PANTHER" id="PTHR46470:SF2">
    <property type="entry name" value="GLYCERALDEHYDE 3-PHOSPHATE PHOSPHATASE"/>
    <property type="match status" value="1"/>
</dbReference>
<keyword evidence="3 5" id="KW-0378">Hydrolase</keyword>
<reference evidence="5 6" key="2">
    <citation type="submission" date="2020-05" db="EMBL/GenBank/DDBJ databases">
        <title>Draft genome sequence of Desulfovibrio sp. strainFSS-1.</title>
        <authorList>
            <person name="Shimoshige H."/>
            <person name="Kobayashi H."/>
            <person name="Maekawa T."/>
        </authorList>
    </citation>
    <scope>NUCLEOTIDE SEQUENCE [LARGE SCALE GENOMIC DNA]</scope>
    <source>
        <strain evidence="5 6">SIID29052-01</strain>
    </source>
</reference>
<evidence type="ECO:0000256" key="2">
    <source>
        <dbReference type="ARBA" id="ARBA00022723"/>
    </source>
</evidence>
<dbReference type="SUPFAM" id="SSF56784">
    <property type="entry name" value="HAD-like"/>
    <property type="match status" value="1"/>
</dbReference>
<keyword evidence="6" id="KW-1185">Reference proteome</keyword>
<dbReference type="PANTHER" id="PTHR46470">
    <property type="entry name" value="N-ACYLNEURAMINATE-9-PHOSPHATASE"/>
    <property type="match status" value="1"/>
</dbReference>
<dbReference type="PRINTS" id="PR00413">
    <property type="entry name" value="HADHALOGNASE"/>
</dbReference>
<dbReference type="EMBL" id="BLTE01000015">
    <property type="protein sequence ID" value="GFK95293.1"/>
    <property type="molecule type" value="Genomic_DNA"/>
</dbReference>
<dbReference type="EC" id="3.1.3.5" evidence="5"/>
<comment type="cofactor">
    <cofactor evidence="1">
        <name>Mg(2+)</name>
        <dbReference type="ChEBI" id="CHEBI:18420"/>
    </cofactor>
</comment>
<organism evidence="5 6">
    <name type="scientific">Fundidesulfovibrio magnetotacticus</name>
    <dbReference type="NCBI Taxonomy" id="2730080"/>
    <lineage>
        <taxon>Bacteria</taxon>
        <taxon>Pseudomonadati</taxon>
        <taxon>Thermodesulfobacteriota</taxon>
        <taxon>Desulfovibrionia</taxon>
        <taxon>Desulfovibrionales</taxon>
        <taxon>Desulfovibrionaceae</taxon>
        <taxon>Fundidesulfovibrio</taxon>
    </lineage>
</organism>
<dbReference type="GO" id="GO:0046872">
    <property type="term" value="F:metal ion binding"/>
    <property type="evidence" value="ECO:0007669"/>
    <property type="project" value="UniProtKB-KW"/>
</dbReference>
<dbReference type="InterPro" id="IPR051400">
    <property type="entry name" value="HAD-like_hydrolase"/>
</dbReference>
<keyword evidence="4" id="KW-0460">Magnesium</keyword>
<evidence type="ECO:0000313" key="5">
    <source>
        <dbReference type="EMBL" id="GFK95293.1"/>
    </source>
</evidence>
<evidence type="ECO:0000313" key="6">
    <source>
        <dbReference type="Proteomes" id="UP000494245"/>
    </source>
</evidence>
<dbReference type="SFLD" id="SFLDG01135">
    <property type="entry name" value="C1.5.6:_HAD__Beta-PGM__Phospha"/>
    <property type="match status" value="1"/>
</dbReference>
<reference evidence="5 6" key="1">
    <citation type="submission" date="2020-04" db="EMBL/GenBank/DDBJ databases">
        <authorList>
            <consortium name="Desulfovibrio sp. FSS-1 genome sequencing consortium"/>
            <person name="Shimoshige H."/>
            <person name="Kobayashi H."/>
            <person name="Maekawa T."/>
        </authorList>
    </citation>
    <scope>NUCLEOTIDE SEQUENCE [LARGE SCALE GENOMIC DNA]</scope>
    <source>
        <strain evidence="5 6">SIID29052-01</strain>
    </source>
</reference>
<dbReference type="Gene3D" id="1.20.120.710">
    <property type="entry name" value="Haloacid dehalogenase hydrolase-like domain"/>
    <property type="match status" value="1"/>
</dbReference>
<evidence type="ECO:0000256" key="3">
    <source>
        <dbReference type="ARBA" id="ARBA00022801"/>
    </source>
</evidence>
<sequence>MTFKAIVFDLNGTLVDINTDEGNEQIYRAVSHFLTYQGIRASRWEVRDEYYRIMDEQRRASGEEFPEFDAVNLWRDYLNRRPEALAALPPEKVRWMPLFLAEMYRGISRNRLELYPGVKNVLDELAPRYRLAALSDAQSAWAVPEMLAAGLDGYFQPVIVSGDLGYRKPDPRIFQMALDALNLPPQEVLFVGNDMYRDVFGAHRMGMKTVFFASNQGRKKFSGAEPDYIIYDFWQLRQAIDFLEAQSSTA</sequence>
<accession>A0A6V8LS46</accession>
<dbReference type="Pfam" id="PF00702">
    <property type="entry name" value="Hydrolase"/>
    <property type="match status" value="1"/>
</dbReference>
<dbReference type="InterPro" id="IPR006439">
    <property type="entry name" value="HAD-SF_hydro_IA"/>
</dbReference>
<evidence type="ECO:0000256" key="1">
    <source>
        <dbReference type="ARBA" id="ARBA00001946"/>
    </source>
</evidence>
<protein>
    <submittedName>
        <fullName evidence="5">Pyrimidine 5'-nucleotidase YjjG</fullName>
        <ecNumber evidence="5">3.1.3.5</ecNumber>
    </submittedName>
</protein>
<comment type="caution">
    <text evidence="5">The sequence shown here is derived from an EMBL/GenBank/DDBJ whole genome shotgun (WGS) entry which is preliminary data.</text>
</comment>
<dbReference type="SFLD" id="SFLDG01129">
    <property type="entry name" value="C1.5:_HAD__Beta-PGM__Phosphata"/>
    <property type="match status" value="1"/>
</dbReference>
<dbReference type="Gene3D" id="3.40.50.1000">
    <property type="entry name" value="HAD superfamily/HAD-like"/>
    <property type="match status" value="1"/>
</dbReference>
<dbReference type="GO" id="GO:0008253">
    <property type="term" value="F:5'-nucleotidase activity"/>
    <property type="evidence" value="ECO:0007669"/>
    <property type="project" value="UniProtKB-EC"/>
</dbReference>
<proteinExistence type="predicted"/>
<dbReference type="SFLD" id="SFLDS00003">
    <property type="entry name" value="Haloacid_Dehalogenase"/>
    <property type="match status" value="1"/>
</dbReference>
<dbReference type="Proteomes" id="UP000494245">
    <property type="component" value="Unassembled WGS sequence"/>
</dbReference>
<dbReference type="GO" id="GO:0044281">
    <property type="term" value="P:small molecule metabolic process"/>
    <property type="evidence" value="ECO:0007669"/>
    <property type="project" value="UniProtKB-ARBA"/>
</dbReference>
<dbReference type="InterPro" id="IPR036412">
    <property type="entry name" value="HAD-like_sf"/>
</dbReference>